<dbReference type="AlphaFoldDB" id="A0A1Q8C2M2"/>
<evidence type="ECO:0000256" key="1">
    <source>
        <dbReference type="ARBA" id="ARBA00006068"/>
    </source>
</evidence>
<name>A0A1Q8C2M2_9PSEU</name>
<dbReference type="Pfam" id="PF03816">
    <property type="entry name" value="LytR_cpsA_psr"/>
    <property type="match status" value="1"/>
</dbReference>
<dbReference type="InterPro" id="IPR050922">
    <property type="entry name" value="LytR/CpsA/Psr_CW_biosynth"/>
</dbReference>
<proteinExistence type="inferred from homology"/>
<sequence>MLVAVGMLGALVLLAAGGLYVLSDRLAGNVERIPAVFAPLDPRERPPKPAGLAGRATTFLLAGTDSLAPEPSTGSGPGARRSDVLMLVRVNAARTEAVVVSIPRDSWVEIPGHGMAKINAAYAYGGPSLAIRTVEALTQVRVDHFATVDFAGFEAVVDAVGGIDVAVAQDTAFGDIPFHAGVNHLDGRRALAYVRQREGLPRGDLDRVLRQQSALRALLARAGSAELLSEPMRLFDLLDAVSGWVAVDDTLSNGDLRSLALDLRHLRGPNVTFLTAPVTRTGRAGDQSVVYLDEQRGTRLWQALDHDRIPSYLADNAADLLDGSPP</sequence>
<dbReference type="Proteomes" id="UP000185596">
    <property type="component" value="Unassembled WGS sequence"/>
</dbReference>
<evidence type="ECO:0000313" key="3">
    <source>
        <dbReference type="EMBL" id="OLF08606.1"/>
    </source>
</evidence>
<dbReference type="Gene3D" id="3.40.630.190">
    <property type="entry name" value="LCP protein"/>
    <property type="match status" value="1"/>
</dbReference>
<accession>A0A1Q8C2M2</accession>
<keyword evidence="4" id="KW-1185">Reference proteome</keyword>
<reference evidence="3 4" key="1">
    <citation type="submission" date="2016-12" db="EMBL/GenBank/DDBJ databases">
        <title>The draft genome sequence of Actinophytocola sp. 11-183.</title>
        <authorList>
            <person name="Wang W."/>
            <person name="Yuan L."/>
        </authorList>
    </citation>
    <scope>NUCLEOTIDE SEQUENCE [LARGE SCALE GENOMIC DNA]</scope>
    <source>
        <strain evidence="3 4">11-183</strain>
    </source>
</reference>
<dbReference type="PANTHER" id="PTHR33392">
    <property type="entry name" value="POLYISOPRENYL-TEICHOIC ACID--PEPTIDOGLYCAN TEICHOIC ACID TRANSFERASE TAGU"/>
    <property type="match status" value="1"/>
</dbReference>
<feature type="domain" description="Cell envelope-related transcriptional attenuator" evidence="2">
    <location>
        <begin position="81"/>
        <end position="222"/>
    </location>
</feature>
<comment type="similarity">
    <text evidence="1">Belongs to the LytR/CpsA/Psr (LCP) family.</text>
</comment>
<evidence type="ECO:0000259" key="2">
    <source>
        <dbReference type="Pfam" id="PF03816"/>
    </source>
</evidence>
<comment type="caution">
    <text evidence="3">The sequence shown here is derived from an EMBL/GenBank/DDBJ whole genome shotgun (WGS) entry which is preliminary data.</text>
</comment>
<gene>
    <name evidence="3" type="ORF">BU204_34155</name>
</gene>
<protein>
    <recommendedName>
        <fullName evidence="2">Cell envelope-related transcriptional attenuator domain-containing protein</fullName>
    </recommendedName>
</protein>
<organism evidence="3 4">
    <name type="scientific">Actinophytocola xanthii</name>
    <dbReference type="NCBI Taxonomy" id="1912961"/>
    <lineage>
        <taxon>Bacteria</taxon>
        <taxon>Bacillati</taxon>
        <taxon>Actinomycetota</taxon>
        <taxon>Actinomycetes</taxon>
        <taxon>Pseudonocardiales</taxon>
        <taxon>Pseudonocardiaceae</taxon>
    </lineage>
</organism>
<dbReference type="EMBL" id="MSIE01000093">
    <property type="protein sequence ID" value="OLF08606.1"/>
    <property type="molecule type" value="Genomic_DNA"/>
</dbReference>
<dbReference type="NCBIfam" id="TIGR00350">
    <property type="entry name" value="lytR_cpsA_psr"/>
    <property type="match status" value="1"/>
</dbReference>
<evidence type="ECO:0000313" key="4">
    <source>
        <dbReference type="Proteomes" id="UP000185596"/>
    </source>
</evidence>
<dbReference type="STRING" id="1912961.BU204_34155"/>
<dbReference type="InterPro" id="IPR004474">
    <property type="entry name" value="LytR_CpsA_psr"/>
</dbReference>
<dbReference type="PANTHER" id="PTHR33392:SF6">
    <property type="entry name" value="POLYISOPRENYL-TEICHOIC ACID--PEPTIDOGLYCAN TEICHOIC ACID TRANSFERASE TAGU"/>
    <property type="match status" value="1"/>
</dbReference>